<dbReference type="EMBL" id="KV923057">
    <property type="protein sequence ID" value="PIO40939.1"/>
    <property type="molecule type" value="Genomic_DNA"/>
</dbReference>
<keyword evidence="3" id="KW-0964">Secreted</keyword>
<evidence type="ECO:0000256" key="2">
    <source>
        <dbReference type="ARBA" id="ARBA00009500"/>
    </source>
</evidence>
<comment type="similarity">
    <text evidence="2 8">Belongs to the serpin family.</text>
</comment>
<evidence type="ECO:0000256" key="6">
    <source>
        <dbReference type="ARBA" id="ARBA00022900"/>
    </source>
</evidence>
<reference evidence="11" key="1">
    <citation type="submission" date="2017-08" db="EMBL/GenBank/DDBJ databases">
        <title>Assembly of the North American Bullfrog Genome.</title>
        <authorList>
            <person name="Warren R.L."/>
            <person name="Vandervalk B.P."/>
            <person name="Kucuk E."/>
            <person name="Birol I."/>
            <person name="Helbing C."/>
            <person name="Pandoh P."/>
            <person name="Behsaz B."/>
            <person name="Mohamadi H."/>
            <person name="Chu J."/>
            <person name="Jackman S."/>
            <person name="Hammond S.A."/>
            <person name="Veldhoen N."/>
            <person name="Kirk H."/>
            <person name="Zhao Y."/>
            <person name="Coope R."/>
            <person name="Pleasance S."/>
            <person name="Moore R."/>
            <person name="Holt R."/>
        </authorList>
    </citation>
    <scope>NUCLEOTIDE SEQUENCE</scope>
    <source>
        <strain evidence="11">Bruno</strain>
        <tissue evidence="11">Liver</tissue>
    </source>
</reference>
<dbReference type="OrthoDB" id="9518664at2759"/>
<keyword evidence="5 9" id="KW-0732">Signal</keyword>
<feature type="non-terminal residue" evidence="11">
    <location>
        <position position="236"/>
    </location>
</feature>
<evidence type="ECO:0000313" key="11">
    <source>
        <dbReference type="EMBL" id="PIO40939.1"/>
    </source>
</evidence>
<comment type="subcellular location">
    <subcellularLocation>
        <location evidence="1">Secreted</location>
    </subcellularLocation>
</comment>
<keyword evidence="4" id="KW-0646">Protease inhibitor</keyword>
<dbReference type="Pfam" id="PF00079">
    <property type="entry name" value="Serpin"/>
    <property type="match status" value="1"/>
</dbReference>
<proteinExistence type="inferred from homology"/>
<feature type="chain" id="PRO_5013910087" description="Serpin domain-containing protein" evidence="9">
    <location>
        <begin position="19"/>
        <end position="236"/>
    </location>
</feature>
<evidence type="ECO:0000256" key="3">
    <source>
        <dbReference type="ARBA" id="ARBA00022525"/>
    </source>
</evidence>
<evidence type="ECO:0000256" key="7">
    <source>
        <dbReference type="ARBA" id="ARBA00023180"/>
    </source>
</evidence>
<dbReference type="InterPro" id="IPR023796">
    <property type="entry name" value="Serpin_dom"/>
</dbReference>
<evidence type="ECO:0000256" key="9">
    <source>
        <dbReference type="SAM" id="SignalP"/>
    </source>
</evidence>
<protein>
    <recommendedName>
        <fullName evidence="10">Serpin domain-containing protein</fullName>
    </recommendedName>
</protein>
<dbReference type="InterPro" id="IPR036186">
    <property type="entry name" value="Serpin_sf"/>
</dbReference>
<accession>A0A2G9SL79</accession>
<dbReference type="InterPro" id="IPR000215">
    <property type="entry name" value="Serpin_fam"/>
</dbReference>
<name>A0A2G9SL79_AQUCT</name>
<gene>
    <name evidence="11" type="ORF">AB205_0207890</name>
</gene>
<dbReference type="SMART" id="SM00093">
    <property type="entry name" value="SERPIN"/>
    <property type="match status" value="1"/>
</dbReference>
<keyword evidence="6" id="KW-0722">Serine protease inhibitor</keyword>
<sequence>MHVIGFLTLIAVQAAVLGSSLHDDTITEFAVKMYHELRAAKEDDNIFFSPLSIALAVGMVELGARGSSLKEIRHGLGYDKLKNGEEFSLLKDLSSMMTAQERHYVLSIANSLYLQNGFHISDKFIQLMKKYFKAEVENVDFSQGSAVAIHINEWVENHTNNHIHNLFSSEDFTDLTKLVLVNAIYFKGNWKSQFRPENTRTFSFTKDDESEVQIPMMYQKGEFYYGKFMVIAFFGL</sequence>
<dbReference type="InterPro" id="IPR042185">
    <property type="entry name" value="Serpin_sf_2"/>
</dbReference>
<organism evidence="11">
    <name type="scientific">Aquarana catesbeiana</name>
    <name type="common">American bullfrog</name>
    <name type="synonym">Rana catesbeiana</name>
    <dbReference type="NCBI Taxonomy" id="8400"/>
    <lineage>
        <taxon>Eukaryota</taxon>
        <taxon>Metazoa</taxon>
        <taxon>Chordata</taxon>
        <taxon>Craniata</taxon>
        <taxon>Vertebrata</taxon>
        <taxon>Euteleostomi</taxon>
        <taxon>Amphibia</taxon>
        <taxon>Batrachia</taxon>
        <taxon>Anura</taxon>
        <taxon>Neobatrachia</taxon>
        <taxon>Ranoidea</taxon>
        <taxon>Ranidae</taxon>
        <taxon>Aquarana</taxon>
    </lineage>
</organism>
<evidence type="ECO:0000256" key="4">
    <source>
        <dbReference type="ARBA" id="ARBA00022690"/>
    </source>
</evidence>
<keyword evidence="7" id="KW-0325">Glycoprotein</keyword>
<dbReference type="GO" id="GO:0005615">
    <property type="term" value="C:extracellular space"/>
    <property type="evidence" value="ECO:0007669"/>
    <property type="project" value="InterPro"/>
</dbReference>
<dbReference type="Gene3D" id="2.30.39.10">
    <property type="entry name" value="Alpha-1-antitrypsin, domain 1"/>
    <property type="match status" value="1"/>
</dbReference>
<feature type="domain" description="Serpin" evidence="10">
    <location>
        <begin position="31"/>
        <end position="235"/>
    </location>
</feature>
<dbReference type="Gene3D" id="3.30.497.10">
    <property type="entry name" value="Antithrombin, subunit I, domain 2"/>
    <property type="match status" value="1"/>
</dbReference>
<dbReference type="SUPFAM" id="SSF56574">
    <property type="entry name" value="Serpins"/>
    <property type="match status" value="1"/>
</dbReference>
<dbReference type="PANTHER" id="PTHR11461:SF50">
    <property type="entry name" value="NEUROSERPIN"/>
    <property type="match status" value="1"/>
</dbReference>
<evidence type="ECO:0000256" key="1">
    <source>
        <dbReference type="ARBA" id="ARBA00004613"/>
    </source>
</evidence>
<dbReference type="FunFam" id="3.30.497.10:FF:000005">
    <property type="entry name" value="serpin I2 isoform X1"/>
    <property type="match status" value="1"/>
</dbReference>
<dbReference type="AlphaFoldDB" id="A0A2G9SL79"/>
<dbReference type="GO" id="GO:0004867">
    <property type="term" value="F:serine-type endopeptidase inhibitor activity"/>
    <property type="evidence" value="ECO:0007669"/>
    <property type="project" value="UniProtKB-KW"/>
</dbReference>
<feature type="signal peptide" evidence="9">
    <location>
        <begin position="1"/>
        <end position="18"/>
    </location>
</feature>
<dbReference type="InterPro" id="IPR042178">
    <property type="entry name" value="Serpin_sf_1"/>
</dbReference>
<dbReference type="PANTHER" id="PTHR11461">
    <property type="entry name" value="SERINE PROTEASE INHIBITOR, SERPIN"/>
    <property type="match status" value="1"/>
</dbReference>
<evidence type="ECO:0000256" key="5">
    <source>
        <dbReference type="ARBA" id="ARBA00022729"/>
    </source>
</evidence>
<evidence type="ECO:0000256" key="8">
    <source>
        <dbReference type="RuleBase" id="RU000411"/>
    </source>
</evidence>
<evidence type="ECO:0000259" key="10">
    <source>
        <dbReference type="SMART" id="SM00093"/>
    </source>
</evidence>